<gene>
    <name evidence="2" type="ORF">LCGC14_2706630</name>
</gene>
<comment type="caution">
    <text evidence="2">The sequence shown here is derived from an EMBL/GenBank/DDBJ whole genome shotgun (WGS) entry which is preliminary data.</text>
</comment>
<dbReference type="InterPro" id="IPR036465">
    <property type="entry name" value="vWFA_dom_sf"/>
</dbReference>
<dbReference type="InterPro" id="IPR002881">
    <property type="entry name" value="DUF58"/>
</dbReference>
<evidence type="ECO:0000313" key="2">
    <source>
        <dbReference type="EMBL" id="KKK92068.1"/>
    </source>
</evidence>
<reference evidence="2" key="1">
    <citation type="journal article" date="2015" name="Nature">
        <title>Complex archaea that bridge the gap between prokaryotes and eukaryotes.</title>
        <authorList>
            <person name="Spang A."/>
            <person name="Saw J.H."/>
            <person name="Jorgensen S.L."/>
            <person name="Zaremba-Niedzwiedzka K."/>
            <person name="Martijn J."/>
            <person name="Lind A.E."/>
            <person name="van Eijk R."/>
            <person name="Schleper C."/>
            <person name="Guy L."/>
            <person name="Ettema T.J."/>
        </authorList>
    </citation>
    <scope>NUCLEOTIDE SEQUENCE</scope>
</reference>
<sequence>MSKSPYVYFQPERAAKLANLNLLARQVVEGFISGLHRSPHRGFSVEFSEHREYTPGDDLRHLDWVAWARSDRYYIKQYEQETNLRAYILLDVSGSMNYRYTGDITKFQYGCFLAGCLAYLMTKQQDVVGMVAFDETIRMHLPPASSPAHLDRIFTGMEKLTPGKTTAVAKTFHELADRIAKRGLIVIISDLYDDQSEVLRAIQHFCFKKHQLIIFNVFDPAELELPFKRITNFVDLEDDQKLQVDPRLLREAYRDEVAAFVGRYRKECSDRNIEYSVTRTDTPYDRMLLDYLARRRRLVRP</sequence>
<protein>
    <recommendedName>
        <fullName evidence="1">DUF58 domain-containing protein</fullName>
    </recommendedName>
</protein>
<dbReference type="Pfam" id="PF01882">
    <property type="entry name" value="DUF58"/>
    <property type="match status" value="1"/>
</dbReference>
<name>A0A0F8ZE94_9ZZZZ</name>
<accession>A0A0F8ZE94</accession>
<dbReference type="SUPFAM" id="SSF53300">
    <property type="entry name" value="vWA-like"/>
    <property type="match status" value="1"/>
</dbReference>
<organism evidence="2">
    <name type="scientific">marine sediment metagenome</name>
    <dbReference type="NCBI Taxonomy" id="412755"/>
    <lineage>
        <taxon>unclassified sequences</taxon>
        <taxon>metagenomes</taxon>
        <taxon>ecological metagenomes</taxon>
    </lineage>
</organism>
<dbReference type="PANTHER" id="PTHR33608:SF7">
    <property type="entry name" value="DUF58 DOMAIN-CONTAINING PROTEIN"/>
    <property type="match status" value="1"/>
</dbReference>
<dbReference type="PANTHER" id="PTHR33608">
    <property type="entry name" value="BLL2464 PROTEIN"/>
    <property type="match status" value="1"/>
</dbReference>
<dbReference type="Gene3D" id="3.40.50.410">
    <property type="entry name" value="von Willebrand factor, type A domain"/>
    <property type="match status" value="1"/>
</dbReference>
<evidence type="ECO:0000259" key="1">
    <source>
        <dbReference type="Pfam" id="PF01882"/>
    </source>
</evidence>
<feature type="domain" description="DUF58" evidence="1">
    <location>
        <begin position="49"/>
        <end position="258"/>
    </location>
</feature>
<proteinExistence type="predicted"/>
<dbReference type="EMBL" id="LAZR01048379">
    <property type="protein sequence ID" value="KKK92068.1"/>
    <property type="molecule type" value="Genomic_DNA"/>
</dbReference>
<dbReference type="AlphaFoldDB" id="A0A0F8ZE94"/>